<dbReference type="EMBL" id="CP120733">
    <property type="protein sequence ID" value="WFD12172.1"/>
    <property type="molecule type" value="Genomic_DNA"/>
</dbReference>
<evidence type="ECO:0000313" key="7">
    <source>
        <dbReference type="Proteomes" id="UP001222800"/>
    </source>
</evidence>
<dbReference type="RefSeq" id="WP_277734474.1">
    <property type="nucleotide sequence ID" value="NZ_CP120733.1"/>
</dbReference>
<sequence length="275" mass="31604">MGKIGTLYFEEDTFLHKLDSGIKFILFMVWTIITFMFLDIRIFACIGILGIILLYKSKIPFKTIKIMVGVMIGFNLLNSLFILLITPQYGSKLTGTYTYIIDIGYSVITLESLFYVLTLSLKYATLLPITLIFIFTTHPSKFASSLNKMGVPYKIAYALNIAFRYIPDIQKEFNQIVNSQQARGISFKKGEASVSKRVKNFTAIIMPLITSALKRIEVVSNAMDLRGFGKHNSRTWYNYHKINKMDYLVLSISLICLLTSIYIKLNMNFNLWYPF</sequence>
<dbReference type="InterPro" id="IPR003339">
    <property type="entry name" value="ABC/ECF_trnsptr_transmembrane"/>
</dbReference>
<keyword evidence="4 5" id="KW-0472">Membrane</keyword>
<feature type="transmembrane region" description="Helical" evidence="5">
    <location>
        <begin position="24"/>
        <end position="54"/>
    </location>
</feature>
<keyword evidence="2 5" id="KW-0812">Transmembrane</keyword>
<evidence type="ECO:0000256" key="3">
    <source>
        <dbReference type="ARBA" id="ARBA00022989"/>
    </source>
</evidence>
<evidence type="ECO:0000256" key="2">
    <source>
        <dbReference type="ARBA" id="ARBA00022692"/>
    </source>
</evidence>
<evidence type="ECO:0000256" key="5">
    <source>
        <dbReference type="SAM" id="Phobius"/>
    </source>
</evidence>
<dbReference type="PANTHER" id="PTHR33514">
    <property type="entry name" value="PROTEIN ABCI12, CHLOROPLASTIC"/>
    <property type="match status" value="1"/>
</dbReference>
<evidence type="ECO:0000256" key="4">
    <source>
        <dbReference type="ARBA" id="ARBA00023136"/>
    </source>
</evidence>
<reference evidence="6 7" key="1">
    <citation type="submission" date="2023-03" db="EMBL/GenBank/DDBJ databases">
        <title>Complete genome sequence of Tepidibacter sp. SWIR-1, isolated from a deep-sea hydrothermal vent.</title>
        <authorList>
            <person name="Li X."/>
        </authorList>
    </citation>
    <scope>NUCLEOTIDE SEQUENCE [LARGE SCALE GENOMIC DNA]</scope>
    <source>
        <strain evidence="6 7">SWIR-1</strain>
    </source>
</reference>
<comment type="subcellular location">
    <subcellularLocation>
        <location evidence="1">Membrane</location>
        <topology evidence="1">Multi-pass membrane protein</topology>
    </subcellularLocation>
</comment>
<feature type="transmembrane region" description="Helical" evidence="5">
    <location>
        <begin position="247"/>
        <end position="265"/>
    </location>
</feature>
<gene>
    <name evidence="6" type="ORF">P4S50_08840</name>
</gene>
<dbReference type="PANTHER" id="PTHR33514:SF1">
    <property type="entry name" value="ABC TRANSPORTER PERMEASE"/>
    <property type="match status" value="1"/>
</dbReference>
<keyword evidence="7" id="KW-1185">Reference proteome</keyword>
<evidence type="ECO:0000313" key="6">
    <source>
        <dbReference type="EMBL" id="WFD12172.1"/>
    </source>
</evidence>
<keyword evidence="3 5" id="KW-1133">Transmembrane helix</keyword>
<name>A0ABY8EGU7_9FIRM</name>
<evidence type="ECO:0000256" key="1">
    <source>
        <dbReference type="ARBA" id="ARBA00004141"/>
    </source>
</evidence>
<feature type="transmembrane region" description="Helical" evidence="5">
    <location>
        <begin position="113"/>
        <end position="135"/>
    </location>
</feature>
<dbReference type="Pfam" id="PF02361">
    <property type="entry name" value="CbiQ"/>
    <property type="match status" value="1"/>
</dbReference>
<accession>A0ABY8EGU7</accession>
<proteinExistence type="predicted"/>
<dbReference type="Proteomes" id="UP001222800">
    <property type="component" value="Chromosome"/>
</dbReference>
<feature type="transmembrane region" description="Helical" evidence="5">
    <location>
        <begin position="66"/>
        <end position="85"/>
    </location>
</feature>
<dbReference type="CDD" id="cd16914">
    <property type="entry name" value="EcfT"/>
    <property type="match status" value="1"/>
</dbReference>
<protein>
    <submittedName>
        <fullName evidence="6">Energy-coupling factor transporter transmembrane component T</fullName>
    </submittedName>
</protein>
<organism evidence="6 7">
    <name type="scientific">Tepidibacter hydrothermalis</name>
    <dbReference type="NCBI Taxonomy" id="3036126"/>
    <lineage>
        <taxon>Bacteria</taxon>
        <taxon>Bacillati</taxon>
        <taxon>Bacillota</taxon>
        <taxon>Clostridia</taxon>
        <taxon>Peptostreptococcales</taxon>
        <taxon>Peptostreptococcaceae</taxon>
        <taxon>Tepidibacter</taxon>
    </lineage>
</organism>